<sequence>MSKSLFYRITQLRSTIGMPPVTKKNIKALGLRRRNQTVYQRVSAATAHRLRLVKEMVSIDLLKEPEVEESKKLDKPKWAKGFTQVGKASQRGRLTQSIFTSTFAICFLLVGANQIVPCPVDSVHGNDSVVDERMKKAQMAKKEKETQS</sequence>
<reference evidence="6 7" key="1">
    <citation type="submission" date="2017-12" db="EMBL/GenBank/DDBJ databases">
        <title>Genome Sequence of a Multidrug-Resistant Candida haemulonii Isolate from a Patient with Chronic Leg Ulcers in Israel.</title>
        <authorList>
            <person name="Chow N.A."/>
            <person name="Gade L."/>
            <person name="Batra D."/>
            <person name="Rowe L.A."/>
            <person name="Ben-Ami R."/>
            <person name="Loparev V.N."/>
            <person name="Litvintseva A.P."/>
        </authorList>
    </citation>
    <scope>NUCLEOTIDE SEQUENCE [LARGE SCALE GENOMIC DNA]</scope>
    <source>
        <strain evidence="6 7">B11899</strain>
    </source>
</reference>
<proteinExistence type="inferred from homology"/>
<dbReference type="AlphaFoldDB" id="A0A2V1AR52"/>
<evidence type="ECO:0000313" key="6">
    <source>
        <dbReference type="EMBL" id="PVH20214.1"/>
    </source>
</evidence>
<organism evidence="6 7">
    <name type="scientific">Candidozyma haemuli</name>
    <dbReference type="NCBI Taxonomy" id="45357"/>
    <lineage>
        <taxon>Eukaryota</taxon>
        <taxon>Fungi</taxon>
        <taxon>Dikarya</taxon>
        <taxon>Ascomycota</taxon>
        <taxon>Saccharomycotina</taxon>
        <taxon>Pichiomycetes</taxon>
        <taxon>Metschnikowiaceae</taxon>
        <taxon>Candidozyma</taxon>
    </lineage>
</organism>
<dbReference type="GO" id="GO:0015934">
    <property type="term" value="C:large ribosomal subunit"/>
    <property type="evidence" value="ECO:0007669"/>
    <property type="project" value="InterPro"/>
</dbReference>
<evidence type="ECO:0000256" key="2">
    <source>
        <dbReference type="ARBA" id="ARBA00022980"/>
    </source>
</evidence>
<gene>
    <name evidence="6" type="ORF">CXQ85_001997</name>
</gene>
<accession>A0A2V1AR52</accession>
<dbReference type="GeneID" id="37007328"/>
<protein>
    <recommendedName>
        <fullName evidence="4">Large ribosomal subunit protein uL30m</fullName>
    </recommendedName>
</protein>
<comment type="caution">
    <text evidence="6">The sequence shown here is derived from an EMBL/GenBank/DDBJ whole genome shotgun (WGS) entry which is preliminary data.</text>
</comment>
<dbReference type="InterPro" id="IPR016082">
    <property type="entry name" value="Ribosomal_uL30_ferredoxin-like"/>
</dbReference>
<comment type="similarity">
    <text evidence="1">Belongs to the universal ribosomal protein uL30 family.</text>
</comment>
<dbReference type="GO" id="GO:0006412">
    <property type="term" value="P:translation"/>
    <property type="evidence" value="ECO:0007669"/>
    <property type="project" value="InterPro"/>
</dbReference>
<dbReference type="STRING" id="45357.A0A2V1AR52"/>
<dbReference type="InterPro" id="IPR036919">
    <property type="entry name" value="Ribo_uL30_ferredoxin-like_sf"/>
</dbReference>
<dbReference type="OrthoDB" id="509901at2759"/>
<evidence type="ECO:0000313" key="7">
    <source>
        <dbReference type="Proteomes" id="UP000244309"/>
    </source>
</evidence>
<evidence type="ECO:0000256" key="1">
    <source>
        <dbReference type="ARBA" id="ARBA00007594"/>
    </source>
</evidence>
<dbReference type="RefSeq" id="XP_025341154.1">
    <property type="nucleotide sequence ID" value="XM_025485689.1"/>
</dbReference>
<dbReference type="CDD" id="cd01658">
    <property type="entry name" value="Ribosomal_L30"/>
    <property type="match status" value="1"/>
</dbReference>
<dbReference type="GO" id="GO:0005739">
    <property type="term" value="C:mitochondrion"/>
    <property type="evidence" value="ECO:0007669"/>
    <property type="project" value="TreeGrafter"/>
</dbReference>
<feature type="domain" description="Large ribosomal subunit protein uL30-like ferredoxin-like fold" evidence="5">
    <location>
        <begin position="7"/>
        <end position="57"/>
    </location>
</feature>
<keyword evidence="7" id="KW-1185">Reference proteome</keyword>
<dbReference type="Gene3D" id="3.30.1390.20">
    <property type="entry name" value="Ribosomal protein L30, ferredoxin-like fold domain"/>
    <property type="match status" value="1"/>
</dbReference>
<dbReference type="SUPFAM" id="SSF55129">
    <property type="entry name" value="Ribosomal protein L30p/L7e"/>
    <property type="match status" value="1"/>
</dbReference>
<dbReference type="EMBL" id="PKFO01000003">
    <property type="protein sequence ID" value="PVH20214.1"/>
    <property type="molecule type" value="Genomic_DNA"/>
</dbReference>
<keyword evidence="2 6" id="KW-0689">Ribosomal protein</keyword>
<dbReference type="PANTHER" id="PTHR15892">
    <property type="entry name" value="MITOCHONDRIAL RIBOSOMAL PROTEIN L30"/>
    <property type="match status" value="1"/>
</dbReference>
<dbReference type="Pfam" id="PF00327">
    <property type="entry name" value="Ribosomal_L30"/>
    <property type="match status" value="1"/>
</dbReference>
<evidence type="ECO:0000256" key="4">
    <source>
        <dbReference type="ARBA" id="ARBA00035281"/>
    </source>
</evidence>
<dbReference type="GO" id="GO:0003735">
    <property type="term" value="F:structural constituent of ribosome"/>
    <property type="evidence" value="ECO:0007669"/>
    <property type="project" value="InterPro"/>
</dbReference>
<dbReference type="InterPro" id="IPR005996">
    <property type="entry name" value="Ribosomal_uL30_bac-type"/>
</dbReference>
<evidence type="ECO:0000259" key="5">
    <source>
        <dbReference type="Pfam" id="PF00327"/>
    </source>
</evidence>
<name>A0A2V1AR52_9ASCO</name>
<keyword evidence="3" id="KW-0687">Ribonucleoprotein</keyword>
<dbReference type="Proteomes" id="UP000244309">
    <property type="component" value="Unassembled WGS sequence"/>
</dbReference>
<dbReference type="VEuPathDB" id="FungiDB:CXQ85_001997"/>
<evidence type="ECO:0000256" key="3">
    <source>
        <dbReference type="ARBA" id="ARBA00023274"/>
    </source>
</evidence>
<dbReference type="PANTHER" id="PTHR15892:SF2">
    <property type="entry name" value="LARGE RIBOSOMAL SUBUNIT PROTEIN UL30M"/>
    <property type="match status" value="1"/>
</dbReference>